<gene>
    <name evidence="11" type="ORF">IAC35_00815</name>
</gene>
<accession>A0A9D1GLJ4</accession>
<dbReference type="Gene3D" id="3.30.479.10">
    <property type="entry name" value="6-pyruvoyl tetrahydropterin synthase/QueD"/>
    <property type="match status" value="1"/>
</dbReference>
<evidence type="ECO:0000256" key="4">
    <source>
        <dbReference type="ARBA" id="ARBA00012982"/>
    </source>
</evidence>
<evidence type="ECO:0000256" key="6">
    <source>
        <dbReference type="ARBA" id="ARBA00022723"/>
    </source>
</evidence>
<comment type="catalytic activity">
    <reaction evidence="10">
        <text>7,8-dihydroneopterin 3'-triphosphate + H2O = 6-carboxy-5,6,7,8-tetrahydropterin + triphosphate + acetaldehyde + 2 H(+)</text>
        <dbReference type="Rhea" id="RHEA:27966"/>
        <dbReference type="ChEBI" id="CHEBI:15343"/>
        <dbReference type="ChEBI" id="CHEBI:15377"/>
        <dbReference type="ChEBI" id="CHEBI:15378"/>
        <dbReference type="ChEBI" id="CHEBI:18036"/>
        <dbReference type="ChEBI" id="CHEBI:58462"/>
        <dbReference type="ChEBI" id="CHEBI:61032"/>
        <dbReference type="EC" id="4.1.2.50"/>
    </reaction>
</comment>
<evidence type="ECO:0000256" key="10">
    <source>
        <dbReference type="ARBA" id="ARBA00048807"/>
    </source>
</evidence>
<dbReference type="Proteomes" id="UP000886881">
    <property type="component" value="Unassembled WGS sequence"/>
</dbReference>
<comment type="similarity">
    <text evidence="3">Belongs to the PTPS family. QueD subfamily.</text>
</comment>
<dbReference type="PANTHER" id="PTHR12589">
    <property type="entry name" value="PYRUVOYL TETRAHYDROBIOPTERIN SYNTHASE"/>
    <property type="match status" value="1"/>
</dbReference>
<dbReference type="SUPFAM" id="SSF55620">
    <property type="entry name" value="Tetrahydrobiopterin biosynthesis enzymes-like"/>
    <property type="match status" value="1"/>
</dbReference>
<dbReference type="InterPro" id="IPR038418">
    <property type="entry name" value="6-PTP_synth/QueD_sf"/>
</dbReference>
<evidence type="ECO:0000313" key="12">
    <source>
        <dbReference type="Proteomes" id="UP000886881"/>
    </source>
</evidence>
<sequence>MYKVRKTMEISASHSLHFSKAGVDEPMHGHNWTVTVWCRSEELDEDGLVVDFLDIERRIHDYLDHGNLNELLPFNPSTENLARWICEQVPKCYRVDVRECEGNEASYEVDENQA</sequence>
<dbReference type="InterPro" id="IPR007115">
    <property type="entry name" value="6-PTP_synth/QueD"/>
</dbReference>
<dbReference type="Pfam" id="PF01242">
    <property type="entry name" value="PTPS"/>
    <property type="match status" value="1"/>
</dbReference>
<dbReference type="PANTHER" id="PTHR12589:SF7">
    <property type="entry name" value="6-PYRUVOYL TETRAHYDROBIOPTERIN SYNTHASE"/>
    <property type="match status" value="1"/>
</dbReference>
<proteinExistence type="inferred from homology"/>
<evidence type="ECO:0000256" key="9">
    <source>
        <dbReference type="ARBA" id="ARBA00031449"/>
    </source>
</evidence>
<evidence type="ECO:0000256" key="5">
    <source>
        <dbReference type="ARBA" id="ARBA00018141"/>
    </source>
</evidence>
<evidence type="ECO:0000256" key="7">
    <source>
        <dbReference type="ARBA" id="ARBA00022833"/>
    </source>
</evidence>
<organism evidence="11 12">
    <name type="scientific">Candidatus Cryptobacteroides merdipullorum</name>
    <dbReference type="NCBI Taxonomy" id="2840771"/>
    <lineage>
        <taxon>Bacteria</taxon>
        <taxon>Pseudomonadati</taxon>
        <taxon>Bacteroidota</taxon>
        <taxon>Bacteroidia</taxon>
        <taxon>Bacteroidales</taxon>
        <taxon>Candidatus Cryptobacteroides</taxon>
    </lineage>
</organism>
<evidence type="ECO:0000256" key="2">
    <source>
        <dbReference type="ARBA" id="ARBA00005061"/>
    </source>
</evidence>
<dbReference type="EC" id="4.1.2.50" evidence="4"/>
<dbReference type="AlphaFoldDB" id="A0A9D1GLJ4"/>
<evidence type="ECO:0000256" key="8">
    <source>
        <dbReference type="ARBA" id="ARBA00023239"/>
    </source>
</evidence>
<protein>
    <recommendedName>
        <fullName evidence="5">6-carboxy-5,6,7,8-tetrahydropterin synthase</fullName>
        <ecNumber evidence="4">4.1.2.50</ecNumber>
    </recommendedName>
    <alternativeName>
        <fullName evidence="9">Queuosine biosynthesis protein QueD</fullName>
    </alternativeName>
</protein>
<evidence type="ECO:0000256" key="3">
    <source>
        <dbReference type="ARBA" id="ARBA00008900"/>
    </source>
</evidence>
<keyword evidence="6" id="KW-0479">Metal-binding</keyword>
<dbReference type="GO" id="GO:0070497">
    <property type="term" value="F:6-carboxytetrahydropterin synthase activity"/>
    <property type="evidence" value="ECO:0007669"/>
    <property type="project" value="UniProtKB-EC"/>
</dbReference>
<comment type="cofactor">
    <cofactor evidence="1">
        <name>Zn(2+)</name>
        <dbReference type="ChEBI" id="CHEBI:29105"/>
    </cofactor>
</comment>
<evidence type="ECO:0000313" key="11">
    <source>
        <dbReference type="EMBL" id="HIT46380.1"/>
    </source>
</evidence>
<keyword evidence="8" id="KW-0456">Lyase</keyword>
<comment type="caution">
    <text evidence="11">The sequence shown here is derived from an EMBL/GenBank/DDBJ whole genome shotgun (WGS) entry which is preliminary data.</text>
</comment>
<comment type="pathway">
    <text evidence="2">Purine metabolism; 7-cyano-7-deazaguanine biosynthesis.</text>
</comment>
<name>A0A9D1GLJ4_9BACT</name>
<reference evidence="11" key="1">
    <citation type="submission" date="2020-10" db="EMBL/GenBank/DDBJ databases">
        <authorList>
            <person name="Gilroy R."/>
        </authorList>
    </citation>
    <scope>NUCLEOTIDE SEQUENCE</scope>
    <source>
        <strain evidence="11">ChiHecec2B26-709</strain>
    </source>
</reference>
<evidence type="ECO:0000256" key="1">
    <source>
        <dbReference type="ARBA" id="ARBA00001947"/>
    </source>
</evidence>
<keyword evidence="7" id="KW-0862">Zinc</keyword>
<dbReference type="GO" id="GO:0046872">
    <property type="term" value="F:metal ion binding"/>
    <property type="evidence" value="ECO:0007669"/>
    <property type="project" value="UniProtKB-KW"/>
</dbReference>
<reference evidence="11" key="2">
    <citation type="journal article" date="2021" name="PeerJ">
        <title>Extensive microbial diversity within the chicken gut microbiome revealed by metagenomics and culture.</title>
        <authorList>
            <person name="Gilroy R."/>
            <person name="Ravi A."/>
            <person name="Getino M."/>
            <person name="Pursley I."/>
            <person name="Horton D.L."/>
            <person name="Alikhan N.F."/>
            <person name="Baker D."/>
            <person name="Gharbi K."/>
            <person name="Hall N."/>
            <person name="Watson M."/>
            <person name="Adriaenssens E.M."/>
            <person name="Foster-Nyarko E."/>
            <person name="Jarju S."/>
            <person name="Secka A."/>
            <person name="Antonio M."/>
            <person name="Oren A."/>
            <person name="Chaudhuri R.R."/>
            <person name="La Ragione R."/>
            <person name="Hildebrand F."/>
            <person name="Pallen M.J."/>
        </authorList>
    </citation>
    <scope>NUCLEOTIDE SEQUENCE</scope>
    <source>
        <strain evidence="11">ChiHecec2B26-709</strain>
    </source>
</reference>
<dbReference type="EMBL" id="DVLC01000015">
    <property type="protein sequence ID" value="HIT46380.1"/>
    <property type="molecule type" value="Genomic_DNA"/>
</dbReference>